<name>A0A8D4VQF8_9GAMM</name>
<dbReference type="AlphaFoldDB" id="A0A8D4VQF8"/>
<evidence type="ECO:0000313" key="3">
    <source>
        <dbReference type="Proteomes" id="UP000824988"/>
    </source>
</evidence>
<evidence type="ECO:0000256" key="1">
    <source>
        <dbReference type="SAM" id="MobiDB-lite"/>
    </source>
</evidence>
<accession>A0A8D4VQF8</accession>
<dbReference type="InterPro" id="IPR021327">
    <property type="entry name" value="DUF2934"/>
</dbReference>
<evidence type="ECO:0008006" key="4">
    <source>
        <dbReference type="Google" id="ProtNLM"/>
    </source>
</evidence>
<sequence length="94" mass="9993">MNEPKSKPATRRPASANKKSAGDAVPKTKAAAAPKRAAAKKPAAPAGAHVSPEERYKMTEVAAYYIAQRDGFAGDAKAYWAEAERQIDNLLAKP</sequence>
<dbReference type="EMBL" id="AP019782">
    <property type="protein sequence ID" value="BBL72168.1"/>
    <property type="molecule type" value="Genomic_DNA"/>
</dbReference>
<dbReference type="KEGG" id="moz:MoryE10_27740"/>
<organism evidence="2 3">
    <name type="scientific">Methylogaea oryzae</name>
    <dbReference type="NCBI Taxonomy" id="1295382"/>
    <lineage>
        <taxon>Bacteria</taxon>
        <taxon>Pseudomonadati</taxon>
        <taxon>Pseudomonadota</taxon>
        <taxon>Gammaproteobacteria</taxon>
        <taxon>Methylococcales</taxon>
        <taxon>Methylococcaceae</taxon>
        <taxon>Methylogaea</taxon>
    </lineage>
</organism>
<gene>
    <name evidence="2" type="ORF">MoryE10_27740</name>
</gene>
<feature type="region of interest" description="Disordered" evidence="1">
    <location>
        <begin position="1"/>
        <end position="53"/>
    </location>
</feature>
<evidence type="ECO:0000313" key="2">
    <source>
        <dbReference type="EMBL" id="BBL72168.1"/>
    </source>
</evidence>
<reference evidence="2" key="1">
    <citation type="submission" date="2019-06" db="EMBL/GenBank/DDBJ databases">
        <title>Complete genome sequence of Methylogaea oryzae strain JCM16910.</title>
        <authorList>
            <person name="Asakawa S."/>
        </authorList>
    </citation>
    <scope>NUCLEOTIDE SEQUENCE</scope>
    <source>
        <strain evidence="2">E10</strain>
    </source>
</reference>
<dbReference type="Proteomes" id="UP000824988">
    <property type="component" value="Chromosome"/>
</dbReference>
<dbReference type="Pfam" id="PF11154">
    <property type="entry name" value="DUF2934"/>
    <property type="match status" value="1"/>
</dbReference>
<feature type="compositionally biased region" description="Low complexity" evidence="1">
    <location>
        <begin position="24"/>
        <end position="48"/>
    </location>
</feature>
<keyword evidence="3" id="KW-1185">Reference proteome</keyword>
<protein>
    <recommendedName>
        <fullName evidence="4">DUF2934 domain-containing protein</fullName>
    </recommendedName>
</protein>
<proteinExistence type="predicted"/>
<dbReference type="RefSeq" id="WP_221047398.1">
    <property type="nucleotide sequence ID" value="NZ_AP019782.1"/>
</dbReference>